<accession>A0A8H3E8T9</accession>
<dbReference type="EMBL" id="CAJNJQ010003065">
    <property type="protein sequence ID" value="CAE7191122.1"/>
    <property type="molecule type" value="Genomic_DNA"/>
</dbReference>
<evidence type="ECO:0000259" key="1">
    <source>
        <dbReference type="PROSITE" id="PS50011"/>
    </source>
</evidence>
<dbReference type="InterPro" id="IPR059179">
    <property type="entry name" value="MLKL-like_MCAfunc"/>
</dbReference>
<proteinExistence type="predicted"/>
<dbReference type="InterPro" id="IPR036537">
    <property type="entry name" value="Adaptor_Cbl_N_dom_sf"/>
</dbReference>
<dbReference type="AlphaFoldDB" id="A0A8H3E8T9"/>
<dbReference type="SUPFAM" id="SSF56112">
    <property type="entry name" value="Protein kinase-like (PK-like)"/>
    <property type="match status" value="1"/>
</dbReference>
<evidence type="ECO:0000313" key="2">
    <source>
        <dbReference type="EMBL" id="CAE7191122.1"/>
    </source>
</evidence>
<dbReference type="InterPro" id="IPR000719">
    <property type="entry name" value="Prot_kinase_dom"/>
</dbReference>
<comment type="caution">
    <text evidence="2">The sequence shown here is derived from an EMBL/GenBank/DDBJ whole genome shotgun (WGS) entry which is preliminary data.</text>
</comment>
<dbReference type="GO" id="GO:0043235">
    <property type="term" value="C:receptor complex"/>
    <property type="evidence" value="ECO:0007669"/>
    <property type="project" value="TreeGrafter"/>
</dbReference>
<feature type="domain" description="Protein kinase" evidence="1">
    <location>
        <begin position="270"/>
        <end position="453"/>
    </location>
</feature>
<protein>
    <recommendedName>
        <fullName evidence="1">Protein kinase domain-containing protein</fullName>
    </recommendedName>
</protein>
<dbReference type="PROSITE" id="PS50011">
    <property type="entry name" value="PROTEIN_KINASE_DOM"/>
    <property type="match status" value="1"/>
</dbReference>
<dbReference type="PANTHER" id="PTHR24416:SF611">
    <property type="entry name" value="TYROSINE-PROTEIN KINASE TRANSMEMBRANE RECEPTOR ROR"/>
    <property type="match status" value="1"/>
</dbReference>
<dbReference type="Gene3D" id="1.20.930.20">
    <property type="entry name" value="Adaptor protein Cbl, N-terminal domain"/>
    <property type="match status" value="1"/>
</dbReference>
<gene>
    <name evidence="2" type="ORF">RDB_LOCUS127778</name>
</gene>
<dbReference type="GO" id="GO:0004714">
    <property type="term" value="F:transmembrane receptor protein tyrosine kinase activity"/>
    <property type="evidence" value="ECO:0007669"/>
    <property type="project" value="TreeGrafter"/>
</dbReference>
<dbReference type="InterPro" id="IPR011009">
    <property type="entry name" value="Kinase-like_dom_sf"/>
</dbReference>
<dbReference type="GO" id="GO:0007169">
    <property type="term" value="P:cell surface receptor protein tyrosine kinase signaling pathway"/>
    <property type="evidence" value="ECO:0007669"/>
    <property type="project" value="TreeGrafter"/>
</dbReference>
<dbReference type="PANTHER" id="PTHR24416">
    <property type="entry name" value="TYROSINE-PROTEIN KINASE RECEPTOR"/>
    <property type="match status" value="1"/>
</dbReference>
<dbReference type="CDD" id="cd21037">
    <property type="entry name" value="MLKL_NTD"/>
    <property type="match status" value="1"/>
</dbReference>
<dbReference type="GO" id="GO:0005524">
    <property type="term" value="F:ATP binding"/>
    <property type="evidence" value="ECO:0007669"/>
    <property type="project" value="InterPro"/>
</dbReference>
<evidence type="ECO:0000313" key="3">
    <source>
        <dbReference type="Proteomes" id="UP000663827"/>
    </source>
</evidence>
<dbReference type="InterPro" id="IPR001245">
    <property type="entry name" value="Ser-Thr/Tyr_kinase_cat_dom"/>
</dbReference>
<dbReference type="SMART" id="SM00220">
    <property type="entry name" value="S_TKc"/>
    <property type="match status" value="1"/>
</dbReference>
<dbReference type="Pfam" id="PF07714">
    <property type="entry name" value="PK_Tyr_Ser-Thr"/>
    <property type="match status" value="1"/>
</dbReference>
<dbReference type="GO" id="GO:0005886">
    <property type="term" value="C:plasma membrane"/>
    <property type="evidence" value="ECO:0007669"/>
    <property type="project" value="TreeGrafter"/>
</dbReference>
<reference evidence="2" key="1">
    <citation type="submission" date="2021-01" db="EMBL/GenBank/DDBJ databases">
        <authorList>
            <person name="Kaushik A."/>
        </authorList>
    </citation>
    <scope>NUCLEOTIDE SEQUENCE</scope>
    <source>
        <strain evidence="2">AG5</strain>
    </source>
</reference>
<name>A0A8H3E8T9_9AGAM</name>
<dbReference type="InterPro" id="IPR050122">
    <property type="entry name" value="RTK"/>
</dbReference>
<organism evidence="2 3">
    <name type="scientific">Rhizoctonia solani</name>
    <dbReference type="NCBI Taxonomy" id="456999"/>
    <lineage>
        <taxon>Eukaryota</taxon>
        <taxon>Fungi</taxon>
        <taxon>Dikarya</taxon>
        <taxon>Basidiomycota</taxon>
        <taxon>Agaricomycotina</taxon>
        <taxon>Agaricomycetes</taxon>
        <taxon>Cantharellales</taxon>
        <taxon>Ceratobasidiaceae</taxon>
        <taxon>Rhizoctonia</taxon>
    </lineage>
</organism>
<sequence>MENDTNQTIKSDIEPQPENALIPLTIYCRLSIARVSDYLAPVPHIGLLVKSLTAVFQAVERSKTNKEQWKLLQGRCVMVLCIAGSQVISNGQEHYPRLEEGTQMLRRTLEKIQERVHYYNEMDELLAVFKHHLISDEIQGLFGQLDECLCIFSFAADVAQAQWIDEFLVVQGQEARDIRRVQGDLSKMNASFREINQKEDQFLERREKITDSLQDIASSTADKTSMIWNEDTESASCVEDEDEVISVQGAFNFLVSRGCPDLSMRMDVNQQDAVIVNGGGFGNIWMAKLCDGNKVSIKTWRASTVDECDRKTLMRALREIHAWSQMKHQNIHQLVGVIMFKGSLIGMVSEWMENGNLREYMLKHPQLDRHQMCVQIANGLAYMHRCNTVHGDLKAMNVLVSPKGVAMLTDFGSSVMTEASLEYSVTNTTLSVRWAAPEQLDGSPKNWVDAALF</sequence>
<dbReference type="Gene3D" id="1.10.510.10">
    <property type="entry name" value="Transferase(Phosphotransferase) domain 1"/>
    <property type="match status" value="1"/>
</dbReference>
<dbReference type="Proteomes" id="UP000663827">
    <property type="component" value="Unassembled WGS sequence"/>
</dbReference>